<evidence type="ECO:0000313" key="2">
    <source>
        <dbReference type="Proteomes" id="UP000001064"/>
    </source>
</evidence>
<dbReference type="GeneID" id="10510604"/>
<keyword evidence="2" id="KW-1185">Reference proteome</keyword>
<organism evidence="1 2">
    <name type="scientific">Dictyostelium purpureum</name>
    <name type="common">Slime mold</name>
    <dbReference type="NCBI Taxonomy" id="5786"/>
    <lineage>
        <taxon>Eukaryota</taxon>
        <taxon>Amoebozoa</taxon>
        <taxon>Evosea</taxon>
        <taxon>Eumycetozoa</taxon>
        <taxon>Dictyostelia</taxon>
        <taxon>Dictyosteliales</taxon>
        <taxon>Dictyosteliaceae</taxon>
        <taxon>Dictyostelium</taxon>
    </lineage>
</organism>
<name>F1A5D3_DICPU</name>
<dbReference type="AlphaFoldDB" id="F1A5D3"/>
<protein>
    <submittedName>
        <fullName evidence="1">Uncharacterized protein</fullName>
    </submittedName>
</protein>
<dbReference type="RefSeq" id="XP_003294877.1">
    <property type="nucleotide sequence ID" value="XM_003294829.1"/>
</dbReference>
<dbReference type="EMBL" id="GL871589">
    <property type="protein sequence ID" value="EGC28597.1"/>
    <property type="molecule type" value="Genomic_DNA"/>
</dbReference>
<evidence type="ECO:0000313" key="1">
    <source>
        <dbReference type="EMBL" id="EGC28597.1"/>
    </source>
</evidence>
<gene>
    <name evidence="1" type="ORF">DICPUDRAFT_93302</name>
</gene>
<proteinExistence type="predicted"/>
<dbReference type="KEGG" id="dpp:DICPUDRAFT_93302"/>
<sequence>MFILSIVCSIFSAAFVVLLSNVTLTILKTLQQAIIPFIKSQNLPVSELVLSFVNDLISFKDYNLSHVLLLSVVISVLALKRELCGSCGTPSNSAQSGSRKVK</sequence>
<dbReference type="VEuPathDB" id="AmoebaDB:DICPUDRAFT_93302"/>
<dbReference type="Proteomes" id="UP000001064">
    <property type="component" value="Unassembled WGS sequence"/>
</dbReference>
<dbReference type="InParanoid" id="F1A5D3"/>
<reference evidence="2" key="1">
    <citation type="journal article" date="2011" name="Genome Biol.">
        <title>Comparative genomics of the social amoebae Dictyostelium discoideum and Dictyostelium purpureum.</title>
        <authorList>
            <consortium name="US DOE Joint Genome Institute (JGI-PGF)"/>
            <person name="Sucgang R."/>
            <person name="Kuo A."/>
            <person name="Tian X."/>
            <person name="Salerno W."/>
            <person name="Parikh A."/>
            <person name="Feasley C.L."/>
            <person name="Dalin E."/>
            <person name="Tu H."/>
            <person name="Huang E."/>
            <person name="Barry K."/>
            <person name="Lindquist E."/>
            <person name="Shapiro H."/>
            <person name="Bruce D."/>
            <person name="Schmutz J."/>
            <person name="Salamov A."/>
            <person name="Fey P."/>
            <person name="Gaudet P."/>
            <person name="Anjard C."/>
            <person name="Babu M.M."/>
            <person name="Basu S."/>
            <person name="Bushmanova Y."/>
            <person name="van der Wel H."/>
            <person name="Katoh-Kurasawa M."/>
            <person name="Dinh C."/>
            <person name="Coutinho P.M."/>
            <person name="Saito T."/>
            <person name="Elias M."/>
            <person name="Schaap P."/>
            <person name="Kay R.R."/>
            <person name="Henrissat B."/>
            <person name="Eichinger L."/>
            <person name="Rivero F."/>
            <person name="Putnam N.H."/>
            <person name="West C.M."/>
            <person name="Loomis W.F."/>
            <person name="Chisholm R.L."/>
            <person name="Shaulsky G."/>
            <person name="Strassmann J.E."/>
            <person name="Queller D.C."/>
            <person name="Kuspa A."/>
            <person name="Grigoriev I.V."/>
        </authorList>
    </citation>
    <scope>NUCLEOTIDE SEQUENCE [LARGE SCALE GENOMIC DNA]</scope>
    <source>
        <strain evidence="2">QSDP1</strain>
    </source>
</reference>
<dbReference type="OMA" id="FCAVFYA"/>
<accession>F1A5D3</accession>